<dbReference type="InterPro" id="IPR051504">
    <property type="entry name" value="Plant_metabolite_acyltrans"/>
</dbReference>
<reference evidence="3" key="1">
    <citation type="submission" date="2023-10" db="EMBL/GenBank/DDBJ databases">
        <title>Chromosome-level genome of the transformable northern wattle, Acacia crassicarpa.</title>
        <authorList>
            <person name="Massaro I."/>
            <person name="Sinha N.R."/>
            <person name="Poethig S."/>
            <person name="Leichty A.R."/>
        </authorList>
    </citation>
    <scope>NUCLEOTIDE SEQUENCE</scope>
    <source>
        <strain evidence="3">Acra3RX</strain>
        <tissue evidence="3">Leaf</tissue>
    </source>
</reference>
<keyword evidence="2" id="KW-0012">Acyltransferase</keyword>
<evidence type="ECO:0000256" key="1">
    <source>
        <dbReference type="ARBA" id="ARBA00022679"/>
    </source>
</evidence>
<keyword evidence="1" id="KW-0808">Transferase</keyword>
<dbReference type="Gene3D" id="3.30.559.10">
    <property type="entry name" value="Chloramphenicol acetyltransferase-like domain"/>
    <property type="match status" value="1"/>
</dbReference>
<protein>
    <submittedName>
        <fullName evidence="3">Uncharacterized protein</fullName>
    </submittedName>
</protein>
<comment type="caution">
    <text evidence="3">The sequence shown here is derived from an EMBL/GenBank/DDBJ whole genome shotgun (WGS) entry which is preliminary data.</text>
</comment>
<keyword evidence="4" id="KW-1185">Reference proteome</keyword>
<sequence length="90" mass="10070">MLFYKYASLLSAENQVMCMAVAGSNRLGFYQPDFGWGRPEKVELTSIDRNITMMMAESKDGDGGVEVGLVLKNQVMDEFASLFQTEMESI</sequence>
<dbReference type="Pfam" id="PF02458">
    <property type="entry name" value="Transferase"/>
    <property type="match status" value="1"/>
</dbReference>
<dbReference type="AlphaFoldDB" id="A0AAE1N061"/>
<dbReference type="GO" id="GO:0016747">
    <property type="term" value="F:acyltransferase activity, transferring groups other than amino-acyl groups"/>
    <property type="evidence" value="ECO:0007669"/>
    <property type="project" value="UniProtKB-ARBA"/>
</dbReference>
<evidence type="ECO:0000313" key="3">
    <source>
        <dbReference type="EMBL" id="KAK4280330.1"/>
    </source>
</evidence>
<organism evidence="3 4">
    <name type="scientific">Acacia crassicarpa</name>
    <name type="common">northern wattle</name>
    <dbReference type="NCBI Taxonomy" id="499986"/>
    <lineage>
        <taxon>Eukaryota</taxon>
        <taxon>Viridiplantae</taxon>
        <taxon>Streptophyta</taxon>
        <taxon>Embryophyta</taxon>
        <taxon>Tracheophyta</taxon>
        <taxon>Spermatophyta</taxon>
        <taxon>Magnoliopsida</taxon>
        <taxon>eudicotyledons</taxon>
        <taxon>Gunneridae</taxon>
        <taxon>Pentapetalae</taxon>
        <taxon>rosids</taxon>
        <taxon>fabids</taxon>
        <taxon>Fabales</taxon>
        <taxon>Fabaceae</taxon>
        <taxon>Caesalpinioideae</taxon>
        <taxon>mimosoid clade</taxon>
        <taxon>Acacieae</taxon>
        <taxon>Acacia</taxon>
    </lineage>
</organism>
<dbReference type="InterPro" id="IPR023213">
    <property type="entry name" value="CAT-like_dom_sf"/>
</dbReference>
<dbReference type="EMBL" id="JAWXYG010000002">
    <property type="protein sequence ID" value="KAK4280330.1"/>
    <property type="molecule type" value="Genomic_DNA"/>
</dbReference>
<name>A0AAE1N061_9FABA</name>
<proteinExistence type="predicted"/>
<dbReference type="Proteomes" id="UP001293593">
    <property type="component" value="Unassembled WGS sequence"/>
</dbReference>
<dbReference type="PANTHER" id="PTHR31625">
    <property type="match status" value="1"/>
</dbReference>
<evidence type="ECO:0000313" key="4">
    <source>
        <dbReference type="Proteomes" id="UP001293593"/>
    </source>
</evidence>
<evidence type="ECO:0000256" key="2">
    <source>
        <dbReference type="ARBA" id="ARBA00023315"/>
    </source>
</evidence>
<gene>
    <name evidence="3" type="ORF">QN277_011966</name>
</gene>
<accession>A0AAE1N061</accession>